<dbReference type="Gene3D" id="2.40.170.20">
    <property type="entry name" value="TonB-dependent receptor, beta-barrel domain"/>
    <property type="match status" value="1"/>
</dbReference>
<dbReference type="PROSITE" id="PS52016">
    <property type="entry name" value="TONB_DEPENDENT_REC_3"/>
    <property type="match status" value="1"/>
</dbReference>
<dbReference type="InterPro" id="IPR023997">
    <property type="entry name" value="TonB-dep_OMP_SusC/RagA_CS"/>
</dbReference>
<evidence type="ECO:0000259" key="11">
    <source>
        <dbReference type="Pfam" id="PF07715"/>
    </source>
</evidence>
<organism evidence="12 13">
    <name type="scientific">Flagellimonas aurea</name>
    <dbReference type="NCBI Taxonomy" id="2915619"/>
    <lineage>
        <taxon>Bacteria</taxon>
        <taxon>Pseudomonadati</taxon>
        <taxon>Bacteroidota</taxon>
        <taxon>Flavobacteriia</taxon>
        <taxon>Flavobacteriales</taxon>
        <taxon>Flavobacteriaceae</taxon>
        <taxon>Flagellimonas</taxon>
    </lineage>
</organism>
<evidence type="ECO:0000256" key="5">
    <source>
        <dbReference type="ARBA" id="ARBA00023077"/>
    </source>
</evidence>
<feature type="domain" description="TonB-dependent receptor-like beta-barrel" evidence="10">
    <location>
        <begin position="446"/>
        <end position="822"/>
    </location>
</feature>
<evidence type="ECO:0000256" key="3">
    <source>
        <dbReference type="ARBA" id="ARBA00022452"/>
    </source>
</evidence>
<sequence>MEKPITRLCHTSHRGTRILRLGLYLSLILGVLVHTNANAKIPDQIQQDRSVTGTIVDENDQPLPGATVMVLGTNQGTTASFDGEFEITVPSGADTLVFSYIGYITQEIVLNGQTTLSIKLLPDTTNLNEVVVVGYGTQKKKDVVGAISSVKSEELVLSSTPSVGQALQGRVSGLQIVQNSAQPGGGQDFRIRGAASINASNQPLIVVDGFPITDFQQPDSGNRYDGGTQGILNSFNPNDIESIEVLKDASSTAIYGARASNGVILITTKKGKMGKISVDYSTSYSFQDYINNYEILGLQEWMQLRNDAAYENWAFLNRVYPYSDRTLEDAIANPVNGVAFTRFYSDEQIRNAGQGTDWLGLVTRDGSIQQHNLSVRGGSESTRYFLSGNFYEQNGIVKNSGFERSSLRINIDQTLNKYVNFGLNLTTSRINNQNSQLGGDQYENSGIIRGAIQQGPHIQPIDEFGNYPINPDSALEPNPLSLLTISDEGVIDRTLGNFYLEVKPIPGLTARMQAGFDKGNTSRNTYLPRTTLWGELENGRASVAEQEKNDRLLDLTLNYTTTIEEDHSLNFLIGYSSQKYRSESTSAGNTDFISDAFLWNNLNAGAGTKIVGSSKTENNFVSYFARVNYVYKDRYILTSTVRKDGASVFAANNKYGIFPSIAVGWNLSEEPFMENLKDEISQFKLRIGYGETGNADIGGNAFAAYYAQPAYLGPDESINVGVFASRLANPDLKWETTKETNIGLDFGFLNQRIYGSVEVFNKEISDLLMEKPINSYNEINSVWANVGRTQSKGFELTLSSDIIRSEDVLWRSTLTYSQYRDRWKERAEDFRPAVYENDTDPIRARYTYISDGIMQADEIVEAQPDLFPGQIKIKDVNGFSRDADGNPEVDENGRFIRTGAPDGRIDEADIVLMGSTDPDFIAGFASTLRYKNFQLNFNFNGMFGRQIIDQTDFTYGITAVGVATNGRNALRNVLNRWTPENPSTTRPASHFGYTQYGSGDFFLQDAWFIRLQNVSLSYNLPKKWFGSVINSAAIRLDGQNLFVITPYDGIDPETDAYTAAYPNVRSYTLGLDLKF</sequence>
<evidence type="ECO:0000256" key="7">
    <source>
        <dbReference type="ARBA" id="ARBA00023237"/>
    </source>
</evidence>
<keyword evidence="3 8" id="KW-1134">Transmembrane beta strand</keyword>
<accession>A0ABS3G0U5</accession>
<comment type="subcellular location">
    <subcellularLocation>
        <location evidence="1 8">Cell outer membrane</location>
        <topology evidence="1 8">Multi-pass membrane protein</topology>
    </subcellularLocation>
</comment>
<evidence type="ECO:0000313" key="12">
    <source>
        <dbReference type="EMBL" id="MBO0352727.1"/>
    </source>
</evidence>
<dbReference type="SUPFAM" id="SSF49464">
    <property type="entry name" value="Carboxypeptidase regulatory domain-like"/>
    <property type="match status" value="1"/>
</dbReference>
<evidence type="ECO:0000256" key="4">
    <source>
        <dbReference type="ARBA" id="ARBA00022692"/>
    </source>
</evidence>
<dbReference type="Proteomes" id="UP000664044">
    <property type="component" value="Unassembled WGS sequence"/>
</dbReference>
<keyword evidence="6 8" id="KW-0472">Membrane</keyword>
<evidence type="ECO:0000256" key="6">
    <source>
        <dbReference type="ARBA" id="ARBA00023136"/>
    </source>
</evidence>
<keyword evidence="4 8" id="KW-0812">Transmembrane</keyword>
<keyword evidence="2 8" id="KW-0813">Transport</keyword>
<dbReference type="InterPro" id="IPR008969">
    <property type="entry name" value="CarboxyPept-like_regulatory"/>
</dbReference>
<dbReference type="InterPro" id="IPR036942">
    <property type="entry name" value="Beta-barrel_TonB_sf"/>
</dbReference>
<dbReference type="Pfam" id="PF07715">
    <property type="entry name" value="Plug"/>
    <property type="match status" value="1"/>
</dbReference>
<keyword evidence="12" id="KW-0675">Receptor</keyword>
<dbReference type="Gene3D" id="2.170.130.10">
    <property type="entry name" value="TonB-dependent receptor, plug domain"/>
    <property type="match status" value="1"/>
</dbReference>
<dbReference type="RefSeq" id="WP_207031077.1">
    <property type="nucleotide sequence ID" value="NZ_CP159476.1"/>
</dbReference>
<keyword evidence="7 8" id="KW-0998">Cell outer membrane</keyword>
<dbReference type="InterPro" id="IPR023996">
    <property type="entry name" value="TonB-dep_OMP_SusC/RagA"/>
</dbReference>
<dbReference type="InterPro" id="IPR037066">
    <property type="entry name" value="Plug_dom_sf"/>
</dbReference>
<reference evidence="12 13" key="1">
    <citation type="submission" date="2021-03" db="EMBL/GenBank/DDBJ databases">
        <title>Muricauda lutimaris sp. nov. and Muricauda ruestringensis sp. nov, two marine members of the Flavobacteriaceae isolated from deep sea sediments of Western Pacific.</title>
        <authorList>
            <person name="Zhao S."/>
            <person name="Liu R."/>
        </authorList>
    </citation>
    <scope>NUCLEOTIDE SEQUENCE [LARGE SCALE GENOMIC DNA]</scope>
    <source>
        <strain evidence="12 13">BC31-1-A7</strain>
    </source>
</reference>
<dbReference type="Pfam" id="PF00593">
    <property type="entry name" value="TonB_dep_Rec_b-barrel"/>
    <property type="match status" value="1"/>
</dbReference>
<evidence type="ECO:0000256" key="1">
    <source>
        <dbReference type="ARBA" id="ARBA00004571"/>
    </source>
</evidence>
<protein>
    <submittedName>
        <fullName evidence="12">TonB-dependent receptor</fullName>
    </submittedName>
</protein>
<dbReference type="NCBIfam" id="TIGR04057">
    <property type="entry name" value="SusC_RagA_signa"/>
    <property type="match status" value="1"/>
</dbReference>
<dbReference type="EMBL" id="JAFLNL010000001">
    <property type="protein sequence ID" value="MBO0352727.1"/>
    <property type="molecule type" value="Genomic_DNA"/>
</dbReference>
<gene>
    <name evidence="12" type="ORF">J0656_01765</name>
</gene>
<comment type="similarity">
    <text evidence="8 9">Belongs to the TonB-dependent receptor family.</text>
</comment>
<name>A0ABS3G0U5_9FLAO</name>
<dbReference type="InterPro" id="IPR012910">
    <property type="entry name" value="Plug_dom"/>
</dbReference>
<dbReference type="NCBIfam" id="TIGR04056">
    <property type="entry name" value="OMP_RagA_SusC"/>
    <property type="match status" value="1"/>
</dbReference>
<dbReference type="Gene3D" id="2.60.40.1120">
    <property type="entry name" value="Carboxypeptidase-like, regulatory domain"/>
    <property type="match status" value="1"/>
</dbReference>
<dbReference type="InterPro" id="IPR000531">
    <property type="entry name" value="Beta-barrel_TonB"/>
</dbReference>
<dbReference type="SUPFAM" id="SSF56935">
    <property type="entry name" value="Porins"/>
    <property type="match status" value="1"/>
</dbReference>
<evidence type="ECO:0000313" key="13">
    <source>
        <dbReference type="Proteomes" id="UP000664044"/>
    </source>
</evidence>
<evidence type="ECO:0000256" key="8">
    <source>
        <dbReference type="PROSITE-ProRule" id="PRU01360"/>
    </source>
</evidence>
<evidence type="ECO:0000256" key="9">
    <source>
        <dbReference type="RuleBase" id="RU003357"/>
    </source>
</evidence>
<feature type="domain" description="TonB-dependent receptor plug" evidence="11">
    <location>
        <begin position="139"/>
        <end position="263"/>
    </location>
</feature>
<dbReference type="InterPro" id="IPR039426">
    <property type="entry name" value="TonB-dep_rcpt-like"/>
</dbReference>
<evidence type="ECO:0000256" key="2">
    <source>
        <dbReference type="ARBA" id="ARBA00022448"/>
    </source>
</evidence>
<keyword evidence="5 9" id="KW-0798">TonB box</keyword>
<keyword evidence="13" id="KW-1185">Reference proteome</keyword>
<evidence type="ECO:0000259" key="10">
    <source>
        <dbReference type="Pfam" id="PF00593"/>
    </source>
</evidence>
<proteinExistence type="inferred from homology"/>
<dbReference type="Pfam" id="PF13715">
    <property type="entry name" value="CarbopepD_reg_2"/>
    <property type="match status" value="1"/>
</dbReference>
<comment type="caution">
    <text evidence="12">The sequence shown here is derived from an EMBL/GenBank/DDBJ whole genome shotgun (WGS) entry which is preliminary data.</text>
</comment>